<dbReference type="EMBL" id="NIPW01000004">
    <property type="protein sequence ID" value="OWJ80513.1"/>
    <property type="molecule type" value="Genomic_DNA"/>
</dbReference>
<protein>
    <submittedName>
        <fullName evidence="2">Uncharacterized protein</fullName>
    </submittedName>
</protein>
<gene>
    <name evidence="2" type="ORF">CDV49_01615</name>
</gene>
<comment type="caution">
    <text evidence="2">The sequence shown here is derived from an EMBL/GenBank/DDBJ whole genome shotgun (WGS) entry which is preliminary data.</text>
</comment>
<feature type="region of interest" description="Disordered" evidence="1">
    <location>
        <begin position="1"/>
        <end position="44"/>
    </location>
</feature>
<sequence>MPAAGSDAPAQDMAVPPAAPPAPEEASAVEPIPVEPRPAQTPEAHGPRLAILLLDDPEVPDLAERIGAVSFPVSIALDPRNSGDAARFAAAGVELVAVEREEEPTPLAGATARLRLDGEGGHLLRQDGGALTLPLVASASEEPVSRPLDRALYRAAQSGSAVLLLQPTEENLRALGAWLSHSDVEVVPLSTLEN</sequence>
<name>A0A212AGG9_9RHOB</name>
<proteinExistence type="predicted"/>
<evidence type="ECO:0000256" key="1">
    <source>
        <dbReference type="SAM" id="MobiDB-lite"/>
    </source>
</evidence>
<evidence type="ECO:0000313" key="3">
    <source>
        <dbReference type="Proteomes" id="UP000196878"/>
    </source>
</evidence>
<accession>A0A212AGG9</accession>
<dbReference type="Proteomes" id="UP000196878">
    <property type="component" value="Unassembled WGS sequence"/>
</dbReference>
<evidence type="ECO:0000313" key="2">
    <source>
        <dbReference type="EMBL" id="OWJ80513.1"/>
    </source>
</evidence>
<dbReference type="Gene3D" id="3.20.20.370">
    <property type="entry name" value="Glycoside hydrolase/deacetylase"/>
    <property type="match status" value="1"/>
</dbReference>
<keyword evidence="3" id="KW-1185">Reference proteome</keyword>
<reference evidence="2 3" key="1">
    <citation type="submission" date="2016-12" db="EMBL/GenBank/DDBJ databases">
        <title>Comparison of Traditional DNA-DNA Hybridization with In Silico Genomic Analysis.</title>
        <authorList>
            <person name="Nicholson A.C."/>
            <person name="Humrighouse B.W."/>
            <person name="Graziano J."/>
            <person name="Lasker B."/>
            <person name="Whitney A.M."/>
            <person name="Mcquiston J.R."/>
        </authorList>
    </citation>
    <scope>NUCLEOTIDE SEQUENCE [LARGE SCALE GENOMIC DNA]</scope>
    <source>
        <strain evidence="2 3">H2240</strain>
    </source>
</reference>
<dbReference type="AlphaFoldDB" id="A0A212AGG9"/>
<organism evidence="2 3">
    <name type="scientific">Haematobacter genomosp. 1</name>
    <dbReference type="NCBI Taxonomy" id="366618"/>
    <lineage>
        <taxon>Bacteria</taxon>
        <taxon>Pseudomonadati</taxon>
        <taxon>Pseudomonadota</taxon>
        <taxon>Alphaproteobacteria</taxon>
        <taxon>Rhodobacterales</taxon>
        <taxon>Paracoccaceae</taxon>
        <taxon>Haematobacter</taxon>
    </lineage>
</organism>